<reference evidence="2" key="1">
    <citation type="submission" date="2017-03" db="EMBL/GenBank/DDBJ databases">
        <authorList>
            <person name="Sharma R."/>
            <person name="Thines M."/>
        </authorList>
    </citation>
    <scope>NUCLEOTIDE SEQUENCE [LARGE SCALE GENOMIC DNA]</scope>
</reference>
<evidence type="ECO:0000313" key="1">
    <source>
        <dbReference type="EMBL" id="SLM33649.1"/>
    </source>
</evidence>
<name>A0A1W5CSL3_9LECA</name>
<evidence type="ECO:0000313" key="2">
    <source>
        <dbReference type="Proteomes" id="UP000192927"/>
    </source>
</evidence>
<protein>
    <submittedName>
        <fullName evidence="1">Gag polymerase env</fullName>
    </submittedName>
</protein>
<sequence>MVQGPLENEDQAANTAAKITTVAQLQHWAHTKPQVVLDEMNQLRQYHDDTTQSQLDQARKQIRVLKADNAAKMTHFQAFENNTKAPRPLSARQDSLANLNDTFSSQSRVNKSSKLPDPPVFTDGKNLTWEVWEIKIQDKLEVNADYYPTALSQIAYVASCVEGDAAEHIHGRRQDGAAKPYTSVNKLLEHLAGIYEDQDVKLTAQNAYKNLRMGTTKSFATFYSNFAQITSMLLYDEHTLMDDLKDRLVQQL</sequence>
<accession>A0A1W5CSL3</accession>
<keyword evidence="2" id="KW-1185">Reference proteome</keyword>
<organism evidence="1 2">
    <name type="scientific">Lasallia pustulata</name>
    <dbReference type="NCBI Taxonomy" id="136370"/>
    <lineage>
        <taxon>Eukaryota</taxon>
        <taxon>Fungi</taxon>
        <taxon>Dikarya</taxon>
        <taxon>Ascomycota</taxon>
        <taxon>Pezizomycotina</taxon>
        <taxon>Lecanoromycetes</taxon>
        <taxon>OSLEUM clade</taxon>
        <taxon>Umbilicariomycetidae</taxon>
        <taxon>Umbilicariales</taxon>
        <taxon>Umbilicariaceae</taxon>
        <taxon>Lasallia</taxon>
    </lineage>
</organism>
<dbReference type="EMBL" id="FWEW01000079">
    <property type="protein sequence ID" value="SLM33649.1"/>
    <property type="molecule type" value="Genomic_DNA"/>
</dbReference>
<proteinExistence type="predicted"/>
<dbReference type="Proteomes" id="UP000192927">
    <property type="component" value="Unassembled WGS sequence"/>
</dbReference>
<dbReference type="AlphaFoldDB" id="A0A1W5CSL3"/>